<name>L1M6C7_9PSED</name>
<dbReference type="Proteomes" id="UP000010448">
    <property type="component" value="Unassembled WGS sequence"/>
</dbReference>
<feature type="compositionally biased region" description="Polar residues" evidence="1">
    <location>
        <begin position="813"/>
        <end position="827"/>
    </location>
</feature>
<keyword evidence="3" id="KW-1185">Reference proteome</keyword>
<comment type="caution">
    <text evidence="2">The sequence shown here is derived from an EMBL/GenBank/DDBJ whole genome shotgun (WGS) entry which is preliminary data.</text>
</comment>
<accession>L1M6C7</accession>
<gene>
    <name evidence="2" type="ORF">CSV86_004550</name>
</gene>
<protein>
    <submittedName>
        <fullName evidence="2">RHS repeat protein</fullName>
    </submittedName>
</protein>
<organism evidence="2 3">
    <name type="scientific">Pseudomonas bharatica CSV86</name>
    <dbReference type="NCBI Taxonomy" id="1005395"/>
    <lineage>
        <taxon>Bacteria</taxon>
        <taxon>Pseudomonadati</taxon>
        <taxon>Pseudomonadota</taxon>
        <taxon>Gammaproteobacteria</taxon>
        <taxon>Pseudomonadales</taxon>
        <taxon>Pseudomonadaceae</taxon>
        <taxon>Pseudomonas</taxon>
        <taxon>Pseudomonas bharatica</taxon>
    </lineage>
</organism>
<dbReference type="PANTHER" id="PTHR32305">
    <property type="match status" value="1"/>
</dbReference>
<reference evidence="2 3" key="1">
    <citation type="journal article" date="2013" name="Genome Announc.">
        <title>Genome Sequence of Naphthalene-Degrading Soil Bacterium Pseudomonas putida CSV86.</title>
        <authorList>
            <person name="Phale P.S."/>
            <person name="Paliwal V."/>
            <person name="Raju S.C."/>
            <person name="Modak A."/>
            <person name="Purohit H.J."/>
        </authorList>
    </citation>
    <scope>NUCLEOTIDE SEQUENCE [LARGE SCALE GENOMIC DNA]</scope>
    <source>
        <strain evidence="2 3">CSV86</strain>
    </source>
</reference>
<dbReference type="OrthoDB" id="7056038at2"/>
<dbReference type="AlphaFoldDB" id="L1M6C7"/>
<dbReference type="RefSeq" id="WP_009395518.1">
    <property type="nucleotide sequence ID" value="NZ_AMWJ02000001.1"/>
</dbReference>
<proteinExistence type="predicted"/>
<dbReference type="eggNOG" id="COG3209">
    <property type="taxonomic scope" value="Bacteria"/>
</dbReference>
<dbReference type="NCBIfam" id="TIGR03696">
    <property type="entry name" value="Rhs_assc_core"/>
    <property type="match status" value="1"/>
</dbReference>
<dbReference type="EMBL" id="AMWJ02000001">
    <property type="protein sequence ID" value="NNJ14568.1"/>
    <property type="molecule type" value="Genomic_DNA"/>
</dbReference>
<sequence>MNPSVHAHTPVLNVIDGRGLEVRRVDYHRAQAGQAAERRVQASRFDAAARQREQWDARLFEGQGAASQLQFTSLSGRALLDQSGDAGWQLLLPGDAGQVLERWDTRGGHWQTGYDERLRPLSIREAGRLAERFIYGAEEDVNRRGRLLRHDDEAGSRMVIGYSLGAEESGETRCFLESLELPDWSQAPSLEPGEGETTRHVHGPLASEKLEQIDARGNRQVFRYGLNGQLSALTVTLASGAEHRVQADIRYNAQLQIESRTAGNGVVSQSHYDPANGRLVRFSASRPGRSMLQDLVYEYDPRGNVLRIEDHSQPVRHFANQRVDPVCAFLYDSLCQLVEASGREAAGVVSGPDLPELAPDTSQLLNYREFYDYDASGNLVSLRHVGQQQWTRTFEVAAHSNRALPAPADPATGFDPNGNLLELAPGQPLQWSARDRLLALRQVTRANAQDDEEQYRYGGNGLRVRKVAARLVAGRMQHGETRYLPGLELHTRQGEAFAVLQVESCRCLVWSEGQPEGIAGPQWRYGVNDLYDSSALELDGEARIITHEGYYPFGGTAWWAGRSALEAGYKTRRYSGRERDSSGLYYYGLRYYAPWLARWINPDPAGDMDGLNRYAMVRNNPVTREDRHGLVGADKQAVVAEPARRQFVSQHFTHEVEGHTVRSTYVDQNYVESRFTNTYEPDQWLMEHNYKKTDTRSFYASDVALHQLELVYGSLDRVPRPSTIVRSNVVNLEARDALAGLESGSGKLKRVFFDETLNGKTTRHLMQAMKLEPAAVTVDFQPGIFKPRMYITVHVANAMPDAGRLVRSGNGDGHSTQAAQQAPSDSRQGADEWRDFPIAAGVRVHYRKRSETWL</sequence>
<dbReference type="PANTHER" id="PTHR32305:SF15">
    <property type="entry name" value="PROTEIN RHSA-RELATED"/>
    <property type="match status" value="1"/>
</dbReference>
<evidence type="ECO:0000313" key="3">
    <source>
        <dbReference type="Proteomes" id="UP000010448"/>
    </source>
</evidence>
<dbReference type="Gene3D" id="2.180.10.10">
    <property type="entry name" value="RHS repeat-associated core"/>
    <property type="match status" value="1"/>
</dbReference>
<evidence type="ECO:0000313" key="2">
    <source>
        <dbReference type="EMBL" id="NNJ14568.1"/>
    </source>
</evidence>
<feature type="region of interest" description="Disordered" evidence="1">
    <location>
        <begin position="804"/>
        <end position="831"/>
    </location>
</feature>
<dbReference type="InterPro" id="IPR022385">
    <property type="entry name" value="Rhs_assc_core"/>
</dbReference>
<dbReference type="InterPro" id="IPR050708">
    <property type="entry name" value="T6SS_VgrG/RHS"/>
</dbReference>
<evidence type="ECO:0000256" key="1">
    <source>
        <dbReference type="SAM" id="MobiDB-lite"/>
    </source>
</evidence>